<evidence type="ECO:0000256" key="4">
    <source>
        <dbReference type="ARBA" id="ARBA00022676"/>
    </source>
</evidence>
<comment type="subcellular location">
    <subcellularLocation>
        <location evidence="1">Endomembrane system</location>
        <topology evidence="1">Multi-pass membrane protein</topology>
    </subcellularLocation>
</comment>
<feature type="domain" description="ArnT-like N-terminal" evidence="11">
    <location>
        <begin position="80"/>
        <end position="128"/>
    </location>
</feature>
<feature type="region of interest" description="Disordered" evidence="10">
    <location>
        <begin position="1"/>
        <end position="72"/>
    </location>
</feature>
<dbReference type="PANTHER" id="PTHR10050:SF46">
    <property type="entry name" value="PROTEIN O-MANNOSYL-TRANSFERASE 2"/>
    <property type="match status" value="1"/>
</dbReference>
<evidence type="ECO:0000256" key="7">
    <source>
        <dbReference type="ARBA" id="ARBA00022989"/>
    </source>
</evidence>
<gene>
    <name evidence="12" type="primary">POMT2</name>
    <name evidence="12" type="ORF">EYF80_028796</name>
</gene>
<evidence type="ECO:0000259" key="11">
    <source>
        <dbReference type="Pfam" id="PF02366"/>
    </source>
</evidence>
<dbReference type="GO" id="GO:0016020">
    <property type="term" value="C:membrane"/>
    <property type="evidence" value="ECO:0007669"/>
    <property type="project" value="InterPro"/>
</dbReference>
<reference evidence="12 13" key="1">
    <citation type="submission" date="2019-03" db="EMBL/GenBank/DDBJ databases">
        <title>First draft genome of Liparis tanakae, snailfish: a comprehensive survey of snailfish specific genes.</title>
        <authorList>
            <person name="Kim W."/>
            <person name="Song I."/>
            <person name="Jeong J.-H."/>
            <person name="Kim D."/>
            <person name="Kim S."/>
            <person name="Ryu S."/>
            <person name="Song J.Y."/>
            <person name="Lee S.K."/>
        </authorList>
    </citation>
    <scope>NUCLEOTIDE SEQUENCE [LARGE SCALE GENOMIC DNA]</scope>
    <source>
        <tissue evidence="12">Muscle</tissue>
    </source>
</reference>
<evidence type="ECO:0000256" key="3">
    <source>
        <dbReference type="ARBA" id="ARBA00007222"/>
    </source>
</evidence>
<evidence type="ECO:0000256" key="9">
    <source>
        <dbReference type="ARBA" id="ARBA00039583"/>
    </source>
</evidence>
<protein>
    <recommendedName>
        <fullName evidence="9">Protein O-mannosyl-transferase 2</fullName>
    </recommendedName>
</protein>
<keyword evidence="5 12" id="KW-0808">Transferase</keyword>
<keyword evidence="7" id="KW-1133">Transmembrane helix</keyword>
<dbReference type="GO" id="GO:0004169">
    <property type="term" value="F:dolichyl-phosphate-mannose-protein mannosyltransferase activity"/>
    <property type="evidence" value="ECO:0007669"/>
    <property type="project" value="TreeGrafter"/>
</dbReference>
<comment type="caution">
    <text evidence="12">The sequence shown here is derived from an EMBL/GenBank/DDBJ whole genome shotgun (WGS) entry which is preliminary data.</text>
</comment>
<dbReference type="InterPro" id="IPR003342">
    <property type="entry name" value="ArnT-like_N"/>
</dbReference>
<dbReference type="InterPro" id="IPR027005">
    <property type="entry name" value="PMT-like"/>
</dbReference>
<dbReference type="PANTHER" id="PTHR10050">
    <property type="entry name" value="DOLICHYL-PHOSPHATE-MANNOSE--PROTEIN MANNOSYLTRANSFERASE"/>
    <property type="match status" value="1"/>
</dbReference>
<comment type="pathway">
    <text evidence="2">Protein modification; protein glycosylation.</text>
</comment>
<accession>A0A4Z2H582</accession>
<evidence type="ECO:0000313" key="12">
    <source>
        <dbReference type="EMBL" id="TNN61018.1"/>
    </source>
</evidence>
<dbReference type="EMBL" id="SRLO01000323">
    <property type="protein sequence ID" value="TNN61018.1"/>
    <property type="molecule type" value="Genomic_DNA"/>
</dbReference>
<name>A0A4Z2H582_9TELE</name>
<evidence type="ECO:0000256" key="1">
    <source>
        <dbReference type="ARBA" id="ARBA00004127"/>
    </source>
</evidence>
<dbReference type="Proteomes" id="UP000314294">
    <property type="component" value="Unassembled WGS sequence"/>
</dbReference>
<proteinExistence type="inferred from homology"/>
<evidence type="ECO:0000256" key="5">
    <source>
        <dbReference type="ARBA" id="ARBA00022679"/>
    </source>
</evidence>
<evidence type="ECO:0000256" key="6">
    <source>
        <dbReference type="ARBA" id="ARBA00022692"/>
    </source>
</evidence>
<keyword evidence="13" id="KW-1185">Reference proteome</keyword>
<sequence length="150" mass="16551">MAKEECMTHSTTTRDTSTLRHRRPVPTSSRGSLQAPEDSPAAGLSPEDDTQSSNGTSHHLSAGGHDSRDPQSGGVVVLMLVAGLSFATRLYRITEPPHVCWDETHFGKMGSYYINRTFFFDVHPPLGKVRSQMIRRVLGGDVCSLRIELR</sequence>
<dbReference type="UniPathway" id="UPA00378"/>
<evidence type="ECO:0000256" key="2">
    <source>
        <dbReference type="ARBA" id="ARBA00004922"/>
    </source>
</evidence>
<keyword evidence="8" id="KW-0472">Membrane</keyword>
<keyword evidence="4" id="KW-0328">Glycosyltransferase</keyword>
<dbReference type="AlphaFoldDB" id="A0A4Z2H582"/>
<dbReference type="GO" id="GO:0005783">
    <property type="term" value="C:endoplasmic reticulum"/>
    <property type="evidence" value="ECO:0007669"/>
    <property type="project" value="TreeGrafter"/>
</dbReference>
<evidence type="ECO:0000256" key="10">
    <source>
        <dbReference type="SAM" id="MobiDB-lite"/>
    </source>
</evidence>
<evidence type="ECO:0000256" key="8">
    <source>
        <dbReference type="ARBA" id="ARBA00023136"/>
    </source>
</evidence>
<keyword evidence="6" id="KW-0812">Transmembrane</keyword>
<comment type="similarity">
    <text evidence="3">Belongs to the glycosyltransferase 39 family.</text>
</comment>
<organism evidence="12 13">
    <name type="scientific">Liparis tanakae</name>
    <name type="common">Tanaka's snailfish</name>
    <dbReference type="NCBI Taxonomy" id="230148"/>
    <lineage>
        <taxon>Eukaryota</taxon>
        <taxon>Metazoa</taxon>
        <taxon>Chordata</taxon>
        <taxon>Craniata</taxon>
        <taxon>Vertebrata</taxon>
        <taxon>Euteleostomi</taxon>
        <taxon>Actinopterygii</taxon>
        <taxon>Neopterygii</taxon>
        <taxon>Teleostei</taxon>
        <taxon>Neoteleostei</taxon>
        <taxon>Acanthomorphata</taxon>
        <taxon>Eupercaria</taxon>
        <taxon>Perciformes</taxon>
        <taxon>Cottioidei</taxon>
        <taxon>Cottales</taxon>
        <taxon>Liparidae</taxon>
        <taxon>Liparis</taxon>
    </lineage>
</organism>
<evidence type="ECO:0000313" key="13">
    <source>
        <dbReference type="Proteomes" id="UP000314294"/>
    </source>
</evidence>
<dbReference type="Pfam" id="PF02366">
    <property type="entry name" value="PMT"/>
    <property type="match status" value="1"/>
</dbReference>
<dbReference type="OrthoDB" id="5561486at2759"/>